<accession>A0A381TEK7</accession>
<dbReference type="AlphaFoldDB" id="A0A381TEK7"/>
<dbReference type="InterPro" id="IPR003615">
    <property type="entry name" value="HNH_nuc"/>
</dbReference>
<evidence type="ECO:0000313" key="2">
    <source>
        <dbReference type="EMBL" id="SVA14179.1"/>
    </source>
</evidence>
<gene>
    <name evidence="2" type="ORF">METZ01_LOCUS67033</name>
</gene>
<organism evidence="2">
    <name type="scientific">marine metagenome</name>
    <dbReference type="NCBI Taxonomy" id="408172"/>
    <lineage>
        <taxon>unclassified sequences</taxon>
        <taxon>metagenomes</taxon>
        <taxon>ecological metagenomes</taxon>
    </lineage>
</organism>
<dbReference type="SMART" id="SM00507">
    <property type="entry name" value="HNHc"/>
    <property type="match status" value="1"/>
</dbReference>
<sequence length="158" mass="18250">MVIGARRAIILLLSEKVESLENYHEIIHSVYLSLPLPSVIKLKEYAKIRRKEIVLSRKNILKRDNHTCQYCGAKSVPMTIDHIIPRNKGGGDSWENLVAACVPCNTTKGNQLLRNIQMDLSKIPRKPTMILHLQKFVKHFQSSWRPYLFMQEKTKNAN</sequence>
<dbReference type="EMBL" id="UINC01004419">
    <property type="protein sequence ID" value="SVA14179.1"/>
    <property type="molecule type" value="Genomic_DNA"/>
</dbReference>
<dbReference type="Pfam" id="PF01844">
    <property type="entry name" value="HNH"/>
    <property type="match status" value="1"/>
</dbReference>
<dbReference type="GO" id="GO:0008270">
    <property type="term" value="F:zinc ion binding"/>
    <property type="evidence" value="ECO:0007669"/>
    <property type="project" value="InterPro"/>
</dbReference>
<dbReference type="InterPro" id="IPR052892">
    <property type="entry name" value="NA-targeting_endonuclease"/>
</dbReference>
<feature type="domain" description="HNH nuclease" evidence="1">
    <location>
        <begin position="55"/>
        <end position="106"/>
    </location>
</feature>
<evidence type="ECO:0000259" key="1">
    <source>
        <dbReference type="SMART" id="SM00507"/>
    </source>
</evidence>
<proteinExistence type="predicted"/>
<dbReference type="Gene3D" id="1.10.30.50">
    <property type="match status" value="1"/>
</dbReference>
<dbReference type="InterPro" id="IPR002711">
    <property type="entry name" value="HNH"/>
</dbReference>
<dbReference type="PANTHER" id="PTHR33877">
    <property type="entry name" value="SLL1193 PROTEIN"/>
    <property type="match status" value="1"/>
</dbReference>
<reference evidence="2" key="1">
    <citation type="submission" date="2018-05" db="EMBL/GenBank/DDBJ databases">
        <authorList>
            <person name="Lanie J.A."/>
            <person name="Ng W.-L."/>
            <person name="Kazmierczak K.M."/>
            <person name="Andrzejewski T.M."/>
            <person name="Davidsen T.M."/>
            <person name="Wayne K.J."/>
            <person name="Tettelin H."/>
            <person name="Glass J.I."/>
            <person name="Rusch D."/>
            <person name="Podicherti R."/>
            <person name="Tsui H.-C.T."/>
            <person name="Winkler M.E."/>
        </authorList>
    </citation>
    <scope>NUCLEOTIDE SEQUENCE</scope>
</reference>
<name>A0A381TEK7_9ZZZZ</name>
<dbReference type="CDD" id="cd00085">
    <property type="entry name" value="HNHc"/>
    <property type="match status" value="1"/>
</dbReference>
<dbReference type="GO" id="GO:0003676">
    <property type="term" value="F:nucleic acid binding"/>
    <property type="evidence" value="ECO:0007669"/>
    <property type="project" value="InterPro"/>
</dbReference>
<dbReference type="GO" id="GO:0004519">
    <property type="term" value="F:endonuclease activity"/>
    <property type="evidence" value="ECO:0007669"/>
    <property type="project" value="InterPro"/>
</dbReference>
<dbReference type="PANTHER" id="PTHR33877:SF2">
    <property type="entry name" value="OS07G0170200 PROTEIN"/>
    <property type="match status" value="1"/>
</dbReference>
<protein>
    <recommendedName>
        <fullName evidence="1">HNH nuclease domain-containing protein</fullName>
    </recommendedName>
</protein>